<evidence type="ECO:0000313" key="4">
    <source>
        <dbReference type="Proteomes" id="UP000262882"/>
    </source>
</evidence>
<gene>
    <name evidence="3" type="ORF">D0T12_05035</name>
</gene>
<evidence type="ECO:0000256" key="1">
    <source>
        <dbReference type="SAM" id="Phobius"/>
    </source>
</evidence>
<evidence type="ECO:0000259" key="2">
    <source>
        <dbReference type="Pfam" id="PF23636"/>
    </source>
</evidence>
<accession>A0A372GKW1</accession>
<evidence type="ECO:0000313" key="3">
    <source>
        <dbReference type="EMBL" id="RFS86000.1"/>
    </source>
</evidence>
<feature type="transmembrane region" description="Helical" evidence="1">
    <location>
        <begin position="21"/>
        <end position="46"/>
    </location>
</feature>
<feature type="transmembrane region" description="Helical" evidence="1">
    <location>
        <begin position="66"/>
        <end position="85"/>
    </location>
</feature>
<keyword evidence="4" id="KW-1185">Reference proteome</keyword>
<keyword evidence="1" id="KW-0472">Membrane</keyword>
<dbReference type="OrthoDB" id="4482242at2"/>
<protein>
    <recommendedName>
        <fullName evidence="2">DUF7144 domain-containing protein</fullName>
    </recommendedName>
</protein>
<sequence>MTSKTTPGRTSATAHRQYRTSGWLAFAGTVALVVGAFNIIDGLVALFKDDYYLVADNEIMVFDYTAWGWIWLILGIIQIGVGAAIMSGKMWARAIGVVFAFLAAIGHLAFLVAFPLWSVLTISLCVLLIYALTAPPPGARAD</sequence>
<dbReference type="AlphaFoldDB" id="A0A372GKW1"/>
<dbReference type="Pfam" id="PF23636">
    <property type="entry name" value="DUF7144"/>
    <property type="match status" value="1"/>
</dbReference>
<dbReference type="RefSeq" id="WP_117398115.1">
    <property type="nucleotide sequence ID" value="NZ_QVNQ01000002.1"/>
</dbReference>
<reference evidence="3 4" key="1">
    <citation type="submission" date="2018-08" db="EMBL/GenBank/DDBJ databases">
        <title>Actinomadura spongicola sp. nov., isolated from marine sponge Leucetta chagosensis.</title>
        <authorList>
            <person name="Li L."/>
            <person name="Lin H.W."/>
        </authorList>
    </citation>
    <scope>NUCLEOTIDE SEQUENCE [LARGE SCALE GENOMIC DNA]</scope>
    <source>
        <strain evidence="3 4">LHW52907</strain>
    </source>
</reference>
<feature type="domain" description="DUF7144" evidence="2">
    <location>
        <begin position="23"/>
        <end position="135"/>
    </location>
</feature>
<feature type="transmembrane region" description="Helical" evidence="1">
    <location>
        <begin position="92"/>
        <end position="110"/>
    </location>
</feature>
<proteinExistence type="predicted"/>
<dbReference type="InterPro" id="IPR055568">
    <property type="entry name" value="DUF7144"/>
</dbReference>
<keyword evidence="1" id="KW-0812">Transmembrane</keyword>
<feature type="transmembrane region" description="Helical" evidence="1">
    <location>
        <begin position="116"/>
        <end position="133"/>
    </location>
</feature>
<keyword evidence="1" id="KW-1133">Transmembrane helix</keyword>
<dbReference type="EMBL" id="QVNQ01000002">
    <property type="protein sequence ID" value="RFS86000.1"/>
    <property type="molecule type" value="Genomic_DNA"/>
</dbReference>
<name>A0A372GKW1_9ACTN</name>
<comment type="caution">
    <text evidence="3">The sequence shown here is derived from an EMBL/GenBank/DDBJ whole genome shotgun (WGS) entry which is preliminary data.</text>
</comment>
<organism evidence="3 4">
    <name type="scientific">Actinomadura spongiicola</name>
    <dbReference type="NCBI Taxonomy" id="2303421"/>
    <lineage>
        <taxon>Bacteria</taxon>
        <taxon>Bacillati</taxon>
        <taxon>Actinomycetota</taxon>
        <taxon>Actinomycetes</taxon>
        <taxon>Streptosporangiales</taxon>
        <taxon>Thermomonosporaceae</taxon>
        <taxon>Actinomadura</taxon>
    </lineage>
</organism>
<dbReference type="Proteomes" id="UP000262882">
    <property type="component" value="Unassembled WGS sequence"/>
</dbReference>